<dbReference type="OMA" id="FYQQGWV"/>
<dbReference type="InParanoid" id="G0V8Y2"/>
<dbReference type="GeneID" id="96901409"/>
<dbReference type="AlphaFoldDB" id="G0V8Y2"/>
<dbReference type="InterPro" id="IPR000612">
    <property type="entry name" value="PMP3"/>
</dbReference>
<dbReference type="EMBL" id="HE576752">
    <property type="protein sequence ID" value="CCC67931.1"/>
    <property type="molecule type" value="Genomic_DNA"/>
</dbReference>
<reference key="2">
    <citation type="submission" date="2011-08" db="EMBL/GenBank/DDBJ databases">
        <title>Genome sequence of Naumovozyma castellii.</title>
        <authorList>
            <person name="Gordon J.L."/>
            <person name="Armisen D."/>
            <person name="Proux-Wera E."/>
            <person name="OhEigeartaigh S.S."/>
            <person name="Byrne K.P."/>
            <person name="Wolfe K.H."/>
        </authorList>
    </citation>
    <scope>NUCLEOTIDE SEQUENCE</scope>
    <source>
        <strain>Type strain:CBS 4309</strain>
    </source>
</reference>
<dbReference type="PANTHER" id="PTHR21659:SF114">
    <property type="entry name" value="PROTEIN SNA4"/>
    <property type="match status" value="1"/>
</dbReference>
<sequence length="142" mass="15919">MCCCCVCTVSDFFLYILAICFPPVAVLLRSGVCSSDFWLNVVLTCLGFMPGMVHAFYYITVTSPLRRDPELIYFYQQGWVDSERNAGEPPNENTNLASEENQRRDYTSLPNPLITGSNNYYSNNISNDTKMSPSGAPPPYSN</sequence>
<evidence type="ECO:0000256" key="4">
    <source>
        <dbReference type="ARBA" id="ARBA00022989"/>
    </source>
</evidence>
<comment type="subcellular location">
    <subcellularLocation>
        <location evidence="1">Membrane</location>
    </subcellularLocation>
</comment>
<keyword evidence="5 7" id="KW-0472">Membrane</keyword>
<keyword evidence="9" id="KW-1185">Reference proteome</keyword>
<feature type="region of interest" description="Disordered" evidence="6">
    <location>
        <begin position="83"/>
        <end position="114"/>
    </location>
</feature>
<feature type="transmembrane region" description="Helical" evidence="7">
    <location>
        <begin position="12"/>
        <end position="31"/>
    </location>
</feature>
<evidence type="ECO:0000313" key="9">
    <source>
        <dbReference type="Proteomes" id="UP000001640"/>
    </source>
</evidence>
<keyword evidence="3 7" id="KW-0812">Transmembrane</keyword>
<evidence type="ECO:0000256" key="7">
    <source>
        <dbReference type="SAM" id="Phobius"/>
    </source>
</evidence>
<evidence type="ECO:0000313" key="8">
    <source>
        <dbReference type="EMBL" id="CCC67931.1"/>
    </source>
</evidence>
<dbReference type="HOGENOM" id="CLU_107649_0_2_1"/>
<dbReference type="RefSeq" id="XP_003674311.1">
    <property type="nucleotide sequence ID" value="XM_003674263.1"/>
</dbReference>
<protein>
    <submittedName>
        <fullName evidence="8">Uncharacterized protein</fullName>
    </submittedName>
</protein>
<reference evidence="9" key="1">
    <citation type="journal article" date="2011" name="Proc. Natl. Acad. Sci. U.S.A.">
        <title>Evolutionary erosion of yeast sex chromosomes by mating-type switching accidents.</title>
        <authorList>
            <person name="Gordon J.L."/>
            <person name="Armisen D."/>
            <person name="Proux-Wera E."/>
            <person name="Oheigeartaigh S.S."/>
            <person name="Byrne K.P."/>
            <person name="Wolfe K.H."/>
        </authorList>
    </citation>
    <scope>NUCLEOTIDE SEQUENCE [LARGE SCALE GENOMIC DNA]</scope>
    <source>
        <strain evidence="9">ATCC 76901 / BCRC 22586 / CBS 4309 / NBRC 1992 / NRRL Y-12630</strain>
    </source>
</reference>
<dbReference type="FunCoup" id="G0V8Y2">
    <property type="interactions" value="385"/>
</dbReference>
<keyword evidence="4 7" id="KW-1133">Transmembrane helix</keyword>
<dbReference type="OrthoDB" id="2802411at2759"/>
<dbReference type="eggNOG" id="KOG1773">
    <property type="taxonomic scope" value="Eukaryota"/>
</dbReference>
<comment type="similarity">
    <text evidence="2">Belongs to the UPF0057 (PMP3) family.</text>
</comment>
<evidence type="ECO:0000256" key="1">
    <source>
        <dbReference type="ARBA" id="ARBA00004370"/>
    </source>
</evidence>
<accession>G0V8Y2</accession>
<dbReference type="KEGG" id="ncs:NCAS_0A13730"/>
<organism evidence="8 9">
    <name type="scientific">Naumovozyma castellii</name>
    <name type="common">Yeast</name>
    <name type="synonym">Saccharomyces castellii</name>
    <dbReference type="NCBI Taxonomy" id="27288"/>
    <lineage>
        <taxon>Eukaryota</taxon>
        <taxon>Fungi</taxon>
        <taxon>Dikarya</taxon>
        <taxon>Ascomycota</taxon>
        <taxon>Saccharomycotina</taxon>
        <taxon>Saccharomycetes</taxon>
        <taxon>Saccharomycetales</taxon>
        <taxon>Saccharomycetaceae</taxon>
        <taxon>Naumovozyma</taxon>
    </lineage>
</organism>
<evidence type="ECO:0000256" key="3">
    <source>
        <dbReference type="ARBA" id="ARBA00022692"/>
    </source>
</evidence>
<feature type="transmembrane region" description="Helical" evidence="7">
    <location>
        <begin position="37"/>
        <end position="59"/>
    </location>
</feature>
<dbReference type="Pfam" id="PF01679">
    <property type="entry name" value="Pmp3"/>
    <property type="match status" value="1"/>
</dbReference>
<dbReference type="Proteomes" id="UP000001640">
    <property type="component" value="Chromosome 1"/>
</dbReference>
<evidence type="ECO:0000256" key="6">
    <source>
        <dbReference type="SAM" id="MobiDB-lite"/>
    </source>
</evidence>
<dbReference type="PANTHER" id="PTHR21659">
    <property type="entry name" value="HYDROPHOBIC PROTEIN RCI2 LOW TEMPERATURE AND SALT RESPONSIVE PROTEIN LTI6 -RELATED"/>
    <property type="match status" value="1"/>
</dbReference>
<dbReference type="GO" id="GO:0016020">
    <property type="term" value="C:membrane"/>
    <property type="evidence" value="ECO:0007669"/>
    <property type="project" value="UniProtKB-SubCell"/>
</dbReference>
<evidence type="ECO:0000256" key="5">
    <source>
        <dbReference type="ARBA" id="ARBA00023136"/>
    </source>
</evidence>
<gene>
    <name evidence="8" type="primary">NCAS0A13730</name>
    <name evidence="8" type="ordered locus">NCAS_0A13730</name>
</gene>
<name>G0V8Y2_NAUCA</name>
<proteinExistence type="inferred from homology"/>
<dbReference type="STRING" id="1064592.G0V8Y2"/>
<evidence type="ECO:0000256" key="2">
    <source>
        <dbReference type="ARBA" id="ARBA00009530"/>
    </source>
</evidence>